<proteinExistence type="predicted"/>
<dbReference type="PROSITE" id="PS51257">
    <property type="entry name" value="PROKAR_LIPOPROTEIN"/>
    <property type="match status" value="1"/>
</dbReference>
<dbReference type="AlphaFoldDB" id="A0A1E5G060"/>
<gene>
    <name evidence="1" type="ORF">BHF68_10400</name>
</gene>
<reference evidence="1 2" key="1">
    <citation type="submission" date="2016-09" db="EMBL/GenBank/DDBJ databases">
        <title>Draft genome sequence for the type strain of Desulfuribacillus alkaliarsenatis AHT28, an obligately anaerobic, sulfidogenic bacterium isolated from Russian soda lake sediments.</title>
        <authorList>
            <person name="Abin C.A."/>
            <person name="Hollibaugh J.T."/>
        </authorList>
    </citation>
    <scope>NUCLEOTIDE SEQUENCE [LARGE SCALE GENOMIC DNA]</scope>
    <source>
        <strain evidence="1 2">AHT28</strain>
    </source>
</reference>
<comment type="caution">
    <text evidence="1">The sequence shown here is derived from an EMBL/GenBank/DDBJ whole genome shotgun (WGS) entry which is preliminary data.</text>
</comment>
<keyword evidence="2" id="KW-1185">Reference proteome</keyword>
<name>A0A1E5G060_9FIRM</name>
<organism evidence="1 2">
    <name type="scientific">Desulfuribacillus alkaliarsenatis</name>
    <dbReference type="NCBI Taxonomy" id="766136"/>
    <lineage>
        <taxon>Bacteria</taxon>
        <taxon>Bacillati</taxon>
        <taxon>Bacillota</taxon>
        <taxon>Desulfuribacillia</taxon>
        <taxon>Desulfuribacillales</taxon>
        <taxon>Desulfuribacillaceae</taxon>
        <taxon>Desulfuribacillus</taxon>
    </lineage>
</organism>
<protein>
    <submittedName>
        <fullName evidence="1">Uncharacterized protein</fullName>
    </submittedName>
</protein>
<evidence type="ECO:0000313" key="2">
    <source>
        <dbReference type="Proteomes" id="UP000094296"/>
    </source>
</evidence>
<accession>A0A1E5G060</accession>
<dbReference type="RefSeq" id="WP_069644054.1">
    <property type="nucleotide sequence ID" value="NZ_MIJE01000033.1"/>
</dbReference>
<dbReference type="EMBL" id="MIJE01000033">
    <property type="protein sequence ID" value="OEF96133.1"/>
    <property type="molecule type" value="Genomic_DNA"/>
</dbReference>
<sequence length="239" mass="28141">MILKYITMLIIVLFLLSACIDNDSLSNNAETNIEMMTIDDELFKYFNQASDENNFFKTMVNSIESNFKHISFNGLTIRSYSLLNNEYIILAEKVYDYSNELEQIDNINGNTDLIMETWEFIDQDRQRYISMHSFQKITIHNIDENQWYTLGFSYMNEDIKFRYINIDVEDSSGILRDGYYYLEHKDSHYKNNGNYIALSKSRGLNAQSFLIHPSMVRGNLYTSATYESPYELGIDVYIK</sequence>
<evidence type="ECO:0000313" key="1">
    <source>
        <dbReference type="EMBL" id="OEF96133.1"/>
    </source>
</evidence>
<dbReference type="Proteomes" id="UP000094296">
    <property type="component" value="Unassembled WGS sequence"/>
</dbReference>